<dbReference type="SMART" id="SM00487">
    <property type="entry name" value="DEXDc"/>
    <property type="match status" value="1"/>
</dbReference>
<feature type="domain" description="Helicase ATP-binding" evidence="13">
    <location>
        <begin position="32"/>
        <end position="210"/>
    </location>
</feature>
<dbReference type="Gene3D" id="3.40.50.300">
    <property type="entry name" value="P-loop containing nucleotide triphosphate hydrolases"/>
    <property type="match status" value="2"/>
</dbReference>
<dbReference type="Pfam" id="PF00270">
    <property type="entry name" value="DEAD"/>
    <property type="match status" value="1"/>
</dbReference>
<evidence type="ECO:0000256" key="12">
    <source>
        <dbReference type="SAM" id="MobiDB-lite"/>
    </source>
</evidence>
<accession>A0A840RK32</accession>
<dbReference type="CDD" id="cd18787">
    <property type="entry name" value="SF2_C_DEAD"/>
    <property type="match status" value="1"/>
</dbReference>
<dbReference type="SUPFAM" id="SSF52540">
    <property type="entry name" value="P-loop containing nucleoside triphosphate hydrolases"/>
    <property type="match status" value="1"/>
</dbReference>
<dbReference type="GO" id="GO:0003676">
    <property type="term" value="F:nucleic acid binding"/>
    <property type="evidence" value="ECO:0007669"/>
    <property type="project" value="InterPro"/>
</dbReference>
<evidence type="ECO:0000256" key="2">
    <source>
        <dbReference type="ARBA" id="ARBA00022490"/>
    </source>
</evidence>
<dbReference type="PROSITE" id="PS51194">
    <property type="entry name" value="HELICASE_CTER"/>
    <property type="match status" value="1"/>
</dbReference>
<dbReference type="InterPro" id="IPR050079">
    <property type="entry name" value="DEAD_box_RNA_helicase"/>
</dbReference>
<dbReference type="GO" id="GO:0005524">
    <property type="term" value="F:ATP binding"/>
    <property type="evidence" value="ECO:0007669"/>
    <property type="project" value="UniProtKB-KW"/>
</dbReference>
<comment type="caution">
    <text evidence="16">The sequence shown here is derived from an EMBL/GenBank/DDBJ whole genome shotgun (WGS) entry which is preliminary data.</text>
</comment>
<comment type="catalytic activity">
    <reaction evidence="8">
        <text>ATP + H2O = ADP + phosphate + H(+)</text>
        <dbReference type="Rhea" id="RHEA:13065"/>
        <dbReference type="ChEBI" id="CHEBI:15377"/>
        <dbReference type="ChEBI" id="CHEBI:15378"/>
        <dbReference type="ChEBI" id="CHEBI:30616"/>
        <dbReference type="ChEBI" id="CHEBI:43474"/>
        <dbReference type="ChEBI" id="CHEBI:456216"/>
        <dbReference type="EC" id="3.6.4.13"/>
    </reaction>
</comment>
<dbReference type="PANTHER" id="PTHR47959">
    <property type="entry name" value="ATP-DEPENDENT RNA HELICASE RHLE-RELATED"/>
    <property type="match status" value="1"/>
</dbReference>
<dbReference type="PROSITE" id="PS51192">
    <property type="entry name" value="HELICASE_ATP_BIND_1"/>
    <property type="match status" value="1"/>
</dbReference>
<keyword evidence="2" id="KW-0963">Cytoplasm</keyword>
<evidence type="ECO:0000256" key="5">
    <source>
        <dbReference type="ARBA" id="ARBA00022806"/>
    </source>
</evidence>
<dbReference type="InterPro" id="IPR044742">
    <property type="entry name" value="DEAD/DEAH_RhlB"/>
</dbReference>
<evidence type="ECO:0000256" key="3">
    <source>
        <dbReference type="ARBA" id="ARBA00022741"/>
    </source>
</evidence>
<dbReference type="InterPro" id="IPR014001">
    <property type="entry name" value="Helicase_ATP-bd"/>
</dbReference>
<evidence type="ECO:0000256" key="7">
    <source>
        <dbReference type="ARBA" id="ARBA00038437"/>
    </source>
</evidence>
<dbReference type="InterPro" id="IPR001650">
    <property type="entry name" value="Helicase_C-like"/>
</dbReference>
<protein>
    <recommendedName>
        <fullName evidence="9">DEAD-box ATP-dependent RNA helicase RhpA</fullName>
        <ecNumber evidence="1">3.6.4.13</ecNumber>
    </recommendedName>
</protein>
<dbReference type="InterPro" id="IPR014014">
    <property type="entry name" value="RNA_helicase_DEAD_Q_motif"/>
</dbReference>
<dbReference type="InterPro" id="IPR027417">
    <property type="entry name" value="P-loop_NTPase"/>
</dbReference>
<dbReference type="GO" id="GO:0016787">
    <property type="term" value="F:hydrolase activity"/>
    <property type="evidence" value="ECO:0007669"/>
    <property type="project" value="UniProtKB-KW"/>
</dbReference>
<dbReference type="PROSITE" id="PS51195">
    <property type="entry name" value="Q_MOTIF"/>
    <property type="match status" value="1"/>
</dbReference>
<feature type="domain" description="DEAD-box RNA helicase Q" evidence="15">
    <location>
        <begin position="1"/>
        <end position="29"/>
    </location>
</feature>
<evidence type="ECO:0000259" key="13">
    <source>
        <dbReference type="PROSITE" id="PS51192"/>
    </source>
</evidence>
<feature type="short sequence motif" description="Q motif" evidence="10">
    <location>
        <begin position="1"/>
        <end position="29"/>
    </location>
</feature>
<name>A0A840RK32_9NEIS</name>
<dbReference type="GO" id="GO:0009266">
    <property type="term" value="P:response to temperature stimulus"/>
    <property type="evidence" value="ECO:0007669"/>
    <property type="project" value="UniProtKB-ARBA"/>
</dbReference>
<dbReference type="SMART" id="SM00490">
    <property type="entry name" value="HELICc"/>
    <property type="match status" value="1"/>
</dbReference>
<dbReference type="GO" id="GO:0003724">
    <property type="term" value="F:RNA helicase activity"/>
    <property type="evidence" value="ECO:0007669"/>
    <property type="project" value="UniProtKB-EC"/>
</dbReference>
<dbReference type="AlphaFoldDB" id="A0A840RK32"/>
<keyword evidence="6 11" id="KW-0067">ATP-binding</keyword>
<evidence type="ECO:0000256" key="9">
    <source>
        <dbReference type="ARBA" id="ARBA00074363"/>
    </source>
</evidence>
<keyword evidence="3 11" id="KW-0547">Nucleotide-binding</keyword>
<dbReference type="Proteomes" id="UP000543030">
    <property type="component" value="Unassembled WGS sequence"/>
</dbReference>
<reference evidence="16 17" key="1">
    <citation type="submission" date="2020-08" db="EMBL/GenBank/DDBJ databases">
        <title>Genomic Encyclopedia of Type Strains, Phase IV (KMG-IV): sequencing the most valuable type-strain genomes for metagenomic binning, comparative biology and taxonomic classification.</title>
        <authorList>
            <person name="Goeker M."/>
        </authorList>
    </citation>
    <scope>NUCLEOTIDE SEQUENCE [LARGE SCALE GENOMIC DNA]</scope>
    <source>
        <strain evidence="16 17">DSM 18233</strain>
    </source>
</reference>
<evidence type="ECO:0000259" key="14">
    <source>
        <dbReference type="PROSITE" id="PS51194"/>
    </source>
</evidence>
<dbReference type="GO" id="GO:0042255">
    <property type="term" value="P:ribosome assembly"/>
    <property type="evidence" value="ECO:0007669"/>
    <property type="project" value="UniProtKB-ARBA"/>
</dbReference>
<organism evidence="16 17">
    <name type="scientific">Silvimonas terrae</name>
    <dbReference type="NCBI Taxonomy" id="300266"/>
    <lineage>
        <taxon>Bacteria</taxon>
        <taxon>Pseudomonadati</taxon>
        <taxon>Pseudomonadota</taxon>
        <taxon>Betaproteobacteria</taxon>
        <taxon>Neisseriales</taxon>
        <taxon>Chitinibacteraceae</taxon>
        <taxon>Silvimonas</taxon>
    </lineage>
</organism>
<feature type="compositionally biased region" description="Basic and acidic residues" evidence="12">
    <location>
        <begin position="386"/>
        <end position="418"/>
    </location>
</feature>
<feature type="region of interest" description="Disordered" evidence="12">
    <location>
        <begin position="372"/>
        <end position="474"/>
    </location>
</feature>
<dbReference type="EC" id="3.6.4.13" evidence="1"/>
<keyword evidence="4 11" id="KW-0378">Hydrolase</keyword>
<evidence type="ECO:0000259" key="15">
    <source>
        <dbReference type="PROSITE" id="PS51195"/>
    </source>
</evidence>
<evidence type="ECO:0000313" key="17">
    <source>
        <dbReference type="Proteomes" id="UP000543030"/>
    </source>
</evidence>
<keyword evidence="5 11" id="KW-0347">Helicase</keyword>
<evidence type="ECO:0000256" key="10">
    <source>
        <dbReference type="PROSITE-ProRule" id="PRU00552"/>
    </source>
</evidence>
<gene>
    <name evidence="16" type="ORF">HNQ50_003317</name>
</gene>
<evidence type="ECO:0000256" key="11">
    <source>
        <dbReference type="RuleBase" id="RU000492"/>
    </source>
</evidence>
<evidence type="ECO:0000256" key="4">
    <source>
        <dbReference type="ARBA" id="ARBA00022801"/>
    </source>
</evidence>
<proteinExistence type="inferred from homology"/>
<dbReference type="GO" id="GO:0005829">
    <property type="term" value="C:cytosol"/>
    <property type="evidence" value="ECO:0007669"/>
    <property type="project" value="TreeGrafter"/>
</dbReference>
<dbReference type="CDD" id="cd00268">
    <property type="entry name" value="DEADc"/>
    <property type="match status" value="1"/>
</dbReference>
<dbReference type="Pfam" id="PF00271">
    <property type="entry name" value="Helicase_C"/>
    <property type="match status" value="1"/>
</dbReference>
<evidence type="ECO:0000256" key="1">
    <source>
        <dbReference type="ARBA" id="ARBA00012552"/>
    </source>
</evidence>
<keyword evidence="17" id="KW-1185">Reference proteome</keyword>
<evidence type="ECO:0000313" key="16">
    <source>
        <dbReference type="EMBL" id="MBB5192573.1"/>
    </source>
</evidence>
<dbReference type="InterPro" id="IPR000629">
    <property type="entry name" value="RNA-helicase_DEAD-box_CS"/>
</dbReference>
<evidence type="ECO:0000256" key="8">
    <source>
        <dbReference type="ARBA" id="ARBA00047984"/>
    </source>
</evidence>
<comment type="similarity">
    <text evidence="7 11">Belongs to the DEAD box helicase family.</text>
</comment>
<feature type="domain" description="Helicase C-terminal" evidence="14">
    <location>
        <begin position="221"/>
        <end position="381"/>
    </location>
</feature>
<dbReference type="EMBL" id="JACHHN010000007">
    <property type="protein sequence ID" value="MBB5192573.1"/>
    <property type="molecule type" value="Genomic_DNA"/>
</dbReference>
<dbReference type="PANTHER" id="PTHR47959:SF13">
    <property type="entry name" value="ATP-DEPENDENT RNA HELICASE RHLE"/>
    <property type="match status" value="1"/>
</dbReference>
<dbReference type="FunFam" id="3.40.50.300:FF:000108">
    <property type="entry name" value="ATP-dependent RNA helicase RhlE"/>
    <property type="match status" value="1"/>
</dbReference>
<evidence type="ECO:0000256" key="6">
    <source>
        <dbReference type="ARBA" id="ARBA00022840"/>
    </source>
</evidence>
<sequence length="474" mass="51899">MTFATLGLAPAVLKAVEEQGYESPTPIQAQAIPVVLEGKDVLGAAQTGTGKTAAFTLPILTRLAPHANTSVSPARHQLRALILTPTRELADQVAESVKTYSKHQALRSHVVYGGVDINGQIPALRGGVEILVATPGRLLDHVQQKTVNLSQVEILVLDEADRMLDMGFIPDIRRIMDLLVNRKQTLLFSATFSPEIKKLVADFLHEPVTVEVARQNATNDNVEQILHPCETHRKKALLAHLIRTQDMQQVIVFTRTKQGADQLARDLKREGFAVEAVHGDRDQKARMEALAAFKENRIKVMVATDVAARGLDITELPYVVNFELPGNPEDYVHRIGRTGRAGAKGIAISLVDPGEEKAFLGIQKLIKKNFQLTPVPGFSPGTHVEPPARAERSERPERADRVERGDRHDRNADRERRAPKPGMAPVRNQTPALGGSVRTGPAEMPDAPLVGRNRPKQIAALFLPPRTPVNQSGS</sequence>
<dbReference type="RefSeq" id="WP_184102245.1">
    <property type="nucleotide sequence ID" value="NZ_JACHHN010000007.1"/>
</dbReference>
<dbReference type="InterPro" id="IPR011545">
    <property type="entry name" value="DEAD/DEAH_box_helicase_dom"/>
</dbReference>
<dbReference type="PROSITE" id="PS00039">
    <property type="entry name" value="DEAD_ATP_HELICASE"/>
    <property type="match status" value="1"/>
</dbReference>